<reference evidence="2" key="1">
    <citation type="journal article" date="2005" name="J. Gen. Virol.">
        <title>Molecular identification and characterization of novel coronaviruses infecting graylag geese (Anser anser), feral pigeons (Columbia livia) and mallards (Anas platyrhynchos).</title>
        <authorList>
            <person name="Jonassen C.M."/>
            <person name="Kofstad T."/>
            <person name="Larsen I.L."/>
            <person name="Lovland A."/>
            <person name="Handeland K."/>
            <person name="Follestad A."/>
            <person name="Lillehaug A."/>
        </authorList>
    </citation>
    <scope>NUCLEOTIDE SEQUENCE</scope>
    <source>
        <strain evidence="2">03/586-77</strain>
    </source>
</reference>
<organism evidence="2">
    <name type="scientific">Goose coronavirus</name>
    <dbReference type="NCBI Taxonomy" id="300187"/>
    <lineage>
        <taxon>Viruses</taxon>
        <taxon>Riboviria</taxon>
        <taxon>Orthornavirae</taxon>
        <taxon>Pisuviricota</taxon>
        <taxon>Pisoniviricetes</taxon>
        <taxon>Nidovirales</taxon>
        <taxon>Cornidovirineae</taxon>
        <taxon>Coronaviridae</taxon>
        <taxon>Orthocoronavirinae</taxon>
        <taxon>Gammacoronavirus</taxon>
        <taxon>Igacovirus</taxon>
        <taxon>Gammacoronavirus galli</taxon>
        <taxon>Avian coronavirus</taxon>
    </lineage>
</organism>
<keyword evidence="1" id="KW-1133">Transmembrane helix</keyword>
<name>Q5GN00_9GAMC</name>
<protein>
    <submittedName>
        <fullName evidence="2">Uncharacterized protein</fullName>
    </submittedName>
</protein>
<evidence type="ECO:0000313" key="2">
    <source>
        <dbReference type="EMBL" id="CAI40302.1"/>
    </source>
</evidence>
<feature type="transmembrane region" description="Helical" evidence="1">
    <location>
        <begin position="129"/>
        <end position="155"/>
    </location>
</feature>
<sequence length="169" mass="18769">MNHVFHIALVFSFVNVLSVSLCAVWNIDCPVPPGKTVCSVVSTDGNYIDRLVNVTYYNKTQQSFCGNFGCRLEQVPPELYFTALSFQEVGNINCQGVIVLGCFTRLSVDSYVCEPCHLQPLVDLVDDNLAIVVVEHVIIGLLCWVIIMLALLLFLSRCKKYCPAPESFG</sequence>
<proteinExistence type="predicted"/>
<accession>Q5GN00</accession>
<keyword evidence="1" id="KW-0472">Membrane</keyword>
<dbReference type="EMBL" id="AJ871018">
    <property type="protein sequence ID" value="CAI40302.1"/>
    <property type="molecule type" value="Genomic_RNA"/>
</dbReference>
<evidence type="ECO:0000256" key="1">
    <source>
        <dbReference type="SAM" id="Phobius"/>
    </source>
</evidence>
<keyword evidence="1" id="KW-0812">Transmembrane</keyword>
<feature type="transmembrane region" description="Helical" evidence="1">
    <location>
        <begin position="7"/>
        <end position="27"/>
    </location>
</feature>